<feature type="domain" description="MYND-type" evidence="12">
    <location>
        <begin position="227"/>
        <end position="265"/>
    </location>
</feature>
<dbReference type="InterPro" id="IPR001214">
    <property type="entry name" value="SET_dom"/>
</dbReference>
<dbReference type="SUPFAM" id="SSF48452">
    <property type="entry name" value="TPR-like"/>
    <property type="match status" value="1"/>
</dbReference>
<evidence type="ECO:0000256" key="9">
    <source>
        <dbReference type="ARBA" id="ARBA00093680"/>
    </source>
</evidence>
<dbReference type="InterPro" id="IPR011990">
    <property type="entry name" value="TPR-like_helical_dom_sf"/>
</dbReference>
<dbReference type="Pfam" id="PF00856">
    <property type="entry name" value="SET"/>
    <property type="match status" value="1"/>
</dbReference>
<evidence type="ECO:0000256" key="2">
    <source>
        <dbReference type="ARBA" id="ARBA00022679"/>
    </source>
</evidence>
<evidence type="ECO:0000259" key="11">
    <source>
        <dbReference type="PROSITE" id="PS50280"/>
    </source>
</evidence>
<dbReference type="GO" id="GO:0008170">
    <property type="term" value="F:N-methyltransferase activity"/>
    <property type="evidence" value="ECO:0007669"/>
    <property type="project" value="UniProtKB-ARBA"/>
</dbReference>
<gene>
    <name evidence="14 15" type="primary">LOC115878569</name>
</gene>
<dbReference type="Proteomes" id="UP000504635">
    <property type="component" value="Unplaced"/>
</dbReference>
<evidence type="ECO:0000256" key="5">
    <source>
        <dbReference type="ARBA" id="ARBA00022771"/>
    </source>
</evidence>
<protein>
    <recommendedName>
        <fullName evidence="8">Protein-lysine N-methyltransferase SMYD4</fullName>
    </recommendedName>
    <alternativeName>
        <fullName evidence="9">SET and MYND domain-containing protein 4</fullName>
    </alternativeName>
</protein>
<dbReference type="GO" id="GO:0008757">
    <property type="term" value="F:S-adenosylmethionine-dependent methyltransferase activity"/>
    <property type="evidence" value="ECO:0007669"/>
    <property type="project" value="UniProtKB-ARBA"/>
</dbReference>
<dbReference type="CTD" id="36299"/>
<dbReference type="PANTHER" id="PTHR46165:SF6">
    <property type="entry name" value="SET AND MYND DOMAIN-CONTAINING PROTEIN 4-LIKE PROTEIN"/>
    <property type="match status" value="1"/>
</dbReference>
<dbReference type="PROSITE" id="PS50280">
    <property type="entry name" value="SET"/>
    <property type="match status" value="1"/>
</dbReference>
<dbReference type="Gene3D" id="6.10.140.2220">
    <property type="match status" value="1"/>
</dbReference>
<organism evidence="13 14">
    <name type="scientific">Sitophilus oryzae</name>
    <name type="common">Rice weevil</name>
    <name type="synonym">Curculio oryzae</name>
    <dbReference type="NCBI Taxonomy" id="7048"/>
    <lineage>
        <taxon>Eukaryota</taxon>
        <taxon>Metazoa</taxon>
        <taxon>Ecdysozoa</taxon>
        <taxon>Arthropoda</taxon>
        <taxon>Hexapoda</taxon>
        <taxon>Insecta</taxon>
        <taxon>Pterygota</taxon>
        <taxon>Neoptera</taxon>
        <taxon>Endopterygota</taxon>
        <taxon>Coleoptera</taxon>
        <taxon>Polyphaga</taxon>
        <taxon>Cucujiformia</taxon>
        <taxon>Curculionidae</taxon>
        <taxon>Dryophthorinae</taxon>
        <taxon>Sitophilus</taxon>
    </lineage>
</organism>
<dbReference type="Gene3D" id="2.170.270.10">
    <property type="entry name" value="SET domain"/>
    <property type="match status" value="1"/>
</dbReference>
<accession>A0A6J2XJ64</accession>
<evidence type="ECO:0000256" key="1">
    <source>
        <dbReference type="ARBA" id="ARBA00022603"/>
    </source>
</evidence>
<dbReference type="AlphaFoldDB" id="A0A6J2XJ64"/>
<dbReference type="GeneID" id="115878569"/>
<dbReference type="RefSeq" id="XP_030750956.1">
    <property type="nucleotide sequence ID" value="XM_030895096.1"/>
</dbReference>
<dbReference type="KEGG" id="soy:115878569"/>
<evidence type="ECO:0000256" key="3">
    <source>
        <dbReference type="ARBA" id="ARBA00022691"/>
    </source>
</evidence>
<sequence length="549" mass="62963">MADAGQNDIGNRLVRLLDEQNLIIPISVVFMQEVTNLGRVDLVYELLLTNGLLGDLTVDGKNCVKSAEFRKKGTEAFVKKKGELAVELYTQSVAHAEKNSKELAFAYGNRSAVLFEWGLYKECLEDIERAIQNNYPKDVIGKLENRKSKAIELLPSQFPIGFLTTPPEIPEKDRNPLIDCATNLVKIENSNTDGRRVIACRDIEPGEIIAIEDPIFKYPLEKLFTHCHHCLKLCYNLIPCEKCTQTLYCNEKCLEDAKMYHKYECPILLTMKDYEINDLELMSMKIALVVRDKYDCLDQLATTDGSGVYRSDRYDEIHNLVGNTEKRCMADLFNRAATSATLFYLVKHFTSFFGDEQDSKYEDIFKELVLFHRQTAPCNFHEITERIGSGEPYSIGTGAYSFLSLFNHSCCPNVVRYSYGSTAILIAEELIKKGQQCYDNYGYHYALMPKLERQAKLKKQYFFNCTCEACEKDYPLYHNLPIILTLGQISLEDIRFIQDGNLEEAKRIYKEVAVKIRSVYQLKPNKNLADLQEALKACYFLFETIKTPF</sequence>
<dbReference type="InterPro" id="IPR044421">
    <property type="entry name" value="SMYD4_SET"/>
</dbReference>
<comment type="function">
    <text evidence="7">Protein-lysine N-methyltransferase. Monomethylates PRMT5, modulating its transcriptional activity. May also act as a histone methyltransferase. Plays a critical role in cardiac development. Acts as a key epigenetic regulator of gene expression during cardiac development via its dual activities as a methyltransferase and negative regulator of HDAC1.</text>
</comment>
<evidence type="ECO:0000256" key="10">
    <source>
        <dbReference type="PROSITE-ProRule" id="PRU00134"/>
    </source>
</evidence>
<dbReference type="GO" id="GO:0008270">
    <property type="term" value="F:zinc ion binding"/>
    <property type="evidence" value="ECO:0007669"/>
    <property type="project" value="UniProtKB-KW"/>
</dbReference>
<keyword evidence="1" id="KW-0489">Methyltransferase</keyword>
<dbReference type="InterPro" id="IPR052097">
    <property type="entry name" value="SET-MYND_domain_protein"/>
</dbReference>
<evidence type="ECO:0000313" key="15">
    <source>
        <dbReference type="RefSeq" id="XP_030750956.1"/>
    </source>
</evidence>
<keyword evidence="5 10" id="KW-0863">Zinc-finger</keyword>
<dbReference type="GO" id="GO:0032259">
    <property type="term" value="P:methylation"/>
    <property type="evidence" value="ECO:0007669"/>
    <property type="project" value="UniProtKB-KW"/>
</dbReference>
<evidence type="ECO:0000259" key="12">
    <source>
        <dbReference type="PROSITE" id="PS50865"/>
    </source>
</evidence>
<keyword evidence="13" id="KW-1185">Reference proteome</keyword>
<dbReference type="OrthoDB" id="5945798at2759"/>
<evidence type="ECO:0000256" key="4">
    <source>
        <dbReference type="ARBA" id="ARBA00022723"/>
    </source>
</evidence>
<dbReference type="SUPFAM" id="SSF144232">
    <property type="entry name" value="HIT/MYND zinc finger-like"/>
    <property type="match status" value="1"/>
</dbReference>
<dbReference type="Gene3D" id="1.10.220.160">
    <property type="match status" value="1"/>
</dbReference>
<dbReference type="GO" id="GO:0005737">
    <property type="term" value="C:cytoplasm"/>
    <property type="evidence" value="ECO:0007669"/>
    <property type="project" value="UniProtKB-SubCell"/>
</dbReference>
<dbReference type="SUPFAM" id="SSF82199">
    <property type="entry name" value="SET domain"/>
    <property type="match status" value="1"/>
</dbReference>
<keyword evidence="3" id="KW-0949">S-adenosyl-L-methionine</keyword>
<reference evidence="14 15" key="1">
    <citation type="submission" date="2025-04" db="UniProtKB">
        <authorList>
            <consortium name="RefSeq"/>
        </authorList>
    </citation>
    <scope>IDENTIFICATION</scope>
    <source>
        <tissue evidence="14 15">Gonads</tissue>
    </source>
</reference>
<keyword evidence="6" id="KW-0862">Zinc</keyword>
<evidence type="ECO:0000256" key="8">
    <source>
        <dbReference type="ARBA" id="ARBA00093635"/>
    </source>
</evidence>
<dbReference type="InterPro" id="IPR002893">
    <property type="entry name" value="Znf_MYND"/>
</dbReference>
<evidence type="ECO:0000256" key="6">
    <source>
        <dbReference type="ARBA" id="ARBA00022833"/>
    </source>
</evidence>
<proteinExistence type="predicted"/>
<evidence type="ECO:0000256" key="7">
    <source>
        <dbReference type="ARBA" id="ARBA00093423"/>
    </source>
</evidence>
<dbReference type="GO" id="GO:0042826">
    <property type="term" value="F:histone deacetylase binding"/>
    <property type="evidence" value="ECO:0007669"/>
    <property type="project" value="TreeGrafter"/>
</dbReference>
<dbReference type="RefSeq" id="XP_030750955.1">
    <property type="nucleotide sequence ID" value="XM_030895095.1"/>
</dbReference>
<evidence type="ECO:0000313" key="14">
    <source>
        <dbReference type="RefSeq" id="XP_030750955.1"/>
    </source>
</evidence>
<dbReference type="CDD" id="cd10536">
    <property type="entry name" value="SET_SMYD4"/>
    <property type="match status" value="1"/>
</dbReference>
<keyword evidence="4" id="KW-0479">Metal-binding</keyword>
<name>A0A6J2XJ64_SITOR</name>
<dbReference type="Gene3D" id="1.25.40.10">
    <property type="entry name" value="Tetratricopeptide repeat domain"/>
    <property type="match status" value="1"/>
</dbReference>
<dbReference type="GO" id="GO:0008276">
    <property type="term" value="F:protein methyltransferase activity"/>
    <property type="evidence" value="ECO:0007669"/>
    <property type="project" value="UniProtKB-ARBA"/>
</dbReference>
<dbReference type="GO" id="GO:0005634">
    <property type="term" value="C:nucleus"/>
    <property type="evidence" value="ECO:0007669"/>
    <property type="project" value="UniProtKB-SubCell"/>
</dbReference>
<dbReference type="PROSITE" id="PS50865">
    <property type="entry name" value="ZF_MYND_2"/>
    <property type="match status" value="1"/>
</dbReference>
<dbReference type="InterPro" id="IPR046341">
    <property type="entry name" value="SET_dom_sf"/>
</dbReference>
<keyword evidence="2" id="KW-0808">Transferase</keyword>
<dbReference type="PANTHER" id="PTHR46165">
    <property type="entry name" value="SET AND MYND DOMAIN-CONTAINING PROTEIN 4"/>
    <property type="match status" value="1"/>
</dbReference>
<feature type="domain" description="SET" evidence="11">
    <location>
        <begin position="185"/>
        <end position="442"/>
    </location>
</feature>
<evidence type="ECO:0000313" key="13">
    <source>
        <dbReference type="Proteomes" id="UP000504635"/>
    </source>
</evidence>